<sequence>MKTRDNDISTFLHWLNIALWMDHPQDLTSPSVRKKRQPHLHVEQAVCHVDKPDDISAFLHSVQVIEELSPLLLIIDAAREAEGNRDSVNA</sequence>
<reference evidence="1 2" key="1">
    <citation type="journal article" date="2016" name="Gut Pathog.">
        <title>Whole genome sequencing of "Faecalibaculum rodentium" ALO17, isolated from C57BL/6J laboratory mouse feces.</title>
        <authorList>
            <person name="Lim S."/>
            <person name="Chang D.H."/>
            <person name="Ahn S."/>
            <person name="Kim B.C."/>
        </authorList>
    </citation>
    <scope>NUCLEOTIDE SEQUENCE [LARGE SCALE GENOMIC DNA]</scope>
    <source>
        <strain evidence="1 2">Alo17</strain>
    </source>
</reference>
<organism evidence="1 2">
    <name type="scientific">Faecalibaculum rodentium</name>
    <dbReference type="NCBI Taxonomy" id="1702221"/>
    <lineage>
        <taxon>Bacteria</taxon>
        <taxon>Bacillati</taxon>
        <taxon>Bacillota</taxon>
        <taxon>Erysipelotrichia</taxon>
        <taxon>Erysipelotrichales</taxon>
        <taxon>Erysipelotrichaceae</taxon>
        <taxon>Faecalibaculum</taxon>
    </lineage>
</organism>
<keyword evidence="2" id="KW-1185">Reference proteome</keyword>
<dbReference type="RefSeq" id="WP_067556699.1">
    <property type="nucleotide sequence ID" value="NZ_CAMNXC010000001.1"/>
</dbReference>
<dbReference type="AlphaFoldDB" id="A0A140DUS5"/>
<dbReference type="Proteomes" id="UP000069771">
    <property type="component" value="Chromosome"/>
</dbReference>
<gene>
    <name evidence="1" type="ORF">AALO17_12680</name>
</gene>
<accession>A0A140DUS5</accession>
<name>A0A140DUS5_9FIRM</name>
<protein>
    <submittedName>
        <fullName evidence="1">Uncharacterized protein</fullName>
    </submittedName>
</protein>
<dbReference type="KEGG" id="fro:AALO17_12680"/>
<evidence type="ECO:0000313" key="2">
    <source>
        <dbReference type="Proteomes" id="UP000069771"/>
    </source>
</evidence>
<proteinExistence type="predicted"/>
<dbReference type="GeneID" id="78477995"/>
<dbReference type="EMBL" id="CP011391">
    <property type="protein sequence ID" value="AMK54402.1"/>
    <property type="molecule type" value="Genomic_DNA"/>
</dbReference>
<evidence type="ECO:0000313" key="1">
    <source>
        <dbReference type="EMBL" id="AMK54402.1"/>
    </source>
</evidence>